<evidence type="ECO:0000256" key="1">
    <source>
        <dbReference type="ARBA" id="ARBA00010043"/>
    </source>
</evidence>
<feature type="coiled-coil region" evidence="9">
    <location>
        <begin position="418"/>
        <end position="463"/>
    </location>
</feature>
<dbReference type="GO" id="GO:0003729">
    <property type="term" value="F:mRNA binding"/>
    <property type="evidence" value="ECO:0007669"/>
    <property type="project" value="TreeGrafter"/>
</dbReference>
<dbReference type="Pfam" id="PF00630">
    <property type="entry name" value="Filamin"/>
    <property type="match status" value="1"/>
</dbReference>
<dbReference type="CDD" id="cd05819">
    <property type="entry name" value="NHL"/>
    <property type="match status" value="1"/>
</dbReference>
<proteinExistence type="inferred from homology"/>
<feature type="repeat" description="NHL" evidence="7">
    <location>
        <begin position="745"/>
        <end position="789"/>
    </location>
</feature>
<dbReference type="Pfam" id="PF16543">
    <property type="entry name" value="DFRP_C"/>
    <property type="match status" value="1"/>
</dbReference>
<keyword evidence="3" id="KW-0677">Repeat</keyword>
<keyword evidence="5 8" id="KW-0862">Zinc</keyword>
<dbReference type="Pfam" id="PF01436">
    <property type="entry name" value="NHL"/>
    <property type="match status" value="3"/>
</dbReference>
<feature type="domain" description="C3H1-type" evidence="11">
    <location>
        <begin position="169"/>
        <end position="206"/>
    </location>
</feature>
<evidence type="ECO:0000256" key="9">
    <source>
        <dbReference type="SAM" id="Coils"/>
    </source>
</evidence>
<evidence type="ECO:0000256" key="3">
    <source>
        <dbReference type="ARBA" id="ARBA00022737"/>
    </source>
</evidence>
<feature type="repeat" description="NHL" evidence="7">
    <location>
        <begin position="794"/>
        <end position="836"/>
    </location>
</feature>
<dbReference type="PROSITE" id="PS51125">
    <property type="entry name" value="NHL"/>
    <property type="match status" value="5"/>
</dbReference>
<feature type="repeat" description="Filamin" evidence="6">
    <location>
        <begin position="553"/>
        <end position="653"/>
    </location>
</feature>
<evidence type="ECO:0000256" key="8">
    <source>
        <dbReference type="PROSITE-ProRule" id="PRU00723"/>
    </source>
</evidence>
<gene>
    <name evidence="12" type="ORF">GBAR_LOCUS1573</name>
</gene>
<dbReference type="Gene3D" id="4.10.1000.10">
    <property type="entry name" value="Zinc finger, CCCH-type"/>
    <property type="match status" value="1"/>
</dbReference>
<organism evidence="12 13">
    <name type="scientific">Geodia barretti</name>
    <name type="common">Barrett's horny sponge</name>
    <dbReference type="NCBI Taxonomy" id="519541"/>
    <lineage>
        <taxon>Eukaryota</taxon>
        <taxon>Metazoa</taxon>
        <taxon>Porifera</taxon>
        <taxon>Demospongiae</taxon>
        <taxon>Heteroscleromorpha</taxon>
        <taxon>Tetractinellida</taxon>
        <taxon>Astrophorina</taxon>
        <taxon>Geodiidae</taxon>
        <taxon>Geodia</taxon>
    </lineage>
</organism>
<dbReference type="InterPro" id="IPR000315">
    <property type="entry name" value="Znf_B-box"/>
</dbReference>
<accession>A0AA35W162</accession>
<dbReference type="InterPro" id="IPR001258">
    <property type="entry name" value="NHL_repeat"/>
</dbReference>
<feature type="repeat" description="NHL" evidence="7">
    <location>
        <begin position="840"/>
        <end position="883"/>
    </location>
</feature>
<dbReference type="GO" id="GO:0005829">
    <property type="term" value="C:cytosol"/>
    <property type="evidence" value="ECO:0007669"/>
    <property type="project" value="TreeGrafter"/>
</dbReference>
<dbReference type="Proteomes" id="UP001174909">
    <property type="component" value="Unassembled WGS sequence"/>
</dbReference>
<dbReference type="SMART" id="SM00356">
    <property type="entry name" value="ZnF_C3H1"/>
    <property type="match status" value="2"/>
</dbReference>
<dbReference type="Pfam" id="PF17170">
    <property type="entry name" value="DUF5128"/>
    <property type="match status" value="1"/>
</dbReference>
<feature type="zinc finger region" description="C3H1-type" evidence="8">
    <location>
        <begin position="98"/>
        <end position="125"/>
    </location>
</feature>
<evidence type="ECO:0000256" key="10">
    <source>
        <dbReference type="SAM" id="MobiDB-lite"/>
    </source>
</evidence>
<dbReference type="GO" id="GO:0002181">
    <property type="term" value="P:cytoplasmic translation"/>
    <property type="evidence" value="ECO:0007669"/>
    <property type="project" value="TreeGrafter"/>
</dbReference>
<keyword evidence="9" id="KW-0175">Coiled coil</keyword>
<evidence type="ECO:0000313" key="13">
    <source>
        <dbReference type="Proteomes" id="UP001174909"/>
    </source>
</evidence>
<dbReference type="PANTHER" id="PTHR12681">
    <property type="entry name" value="ZINC FINGER-CONTAINING PROTEIN P48ZNF"/>
    <property type="match status" value="1"/>
</dbReference>
<dbReference type="Gene3D" id="6.20.400.10">
    <property type="match status" value="1"/>
</dbReference>
<dbReference type="PROSITE" id="PS50194">
    <property type="entry name" value="FILAMIN_REPEAT"/>
    <property type="match status" value="1"/>
</dbReference>
<dbReference type="SUPFAM" id="SSF101898">
    <property type="entry name" value="NHL repeat"/>
    <property type="match status" value="1"/>
</dbReference>
<keyword evidence="4 8" id="KW-0863">Zinc-finger</keyword>
<feature type="repeat" description="NHL" evidence="7">
    <location>
        <begin position="698"/>
        <end position="741"/>
    </location>
</feature>
<dbReference type="InterPro" id="IPR000571">
    <property type="entry name" value="Znf_CCCH"/>
</dbReference>
<feature type="region of interest" description="Disordered" evidence="10">
    <location>
        <begin position="51"/>
        <end position="79"/>
    </location>
</feature>
<name>A0AA35W162_GEOBA</name>
<dbReference type="InterPro" id="IPR017868">
    <property type="entry name" value="Filamin/ABP280_repeat-like"/>
</dbReference>
<dbReference type="SUPFAM" id="SSF57845">
    <property type="entry name" value="B-box zinc-binding domain"/>
    <property type="match status" value="1"/>
</dbReference>
<feature type="repeat" description="NHL" evidence="7">
    <location>
        <begin position="887"/>
        <end position="927"/>
    </location>
</feature>
<dbReference type="InterPro" id="IPR013783">
    <property type="entry name" value="Ig-like_fold"/>
</dbReference>
<protein>
    <submittedName>
        <fullName evidence="12">Zinc finger CCCH domain-containing protein 15</fullName>
    </submittedName>
</protein>
<feature type="compositionally biased region" description="Basic and acidic residues" evidence="10">
    <location>
        <begin position="57"/>
        <end position="79"/>
    </location>
</feature>
<evidence type="ECO:0000259" key="11">
    <source>
        <dbReference type="PROSITE" id="PS50103"/>
    </source>
</evidence>
<dbReference type="InterPro" id="IPR011042">
    <property type="entry name" value="6-blade_b-propeller_TolB-like"/>
</dbReference>
<reference evidence="12" key="1">
    <citation type="submission" date="2023-03" db="EMBL/GenBank/DDBJ databases">
        <authorList>
            <person name="Steffen K."/>
            <person name="Cardenas P."/>
        </authorList>
    </citation>
    <scope>NUCLEOTIDE SEQUENCE</scope>
</reference>
<dbReference type="SUPFAM" id="SSF81296">
    <property type="entry name" value="E set domains"/>
    <property type="match status" value="1"/>
</dbReference>
<comment type="similarity">
    <text evidence="1">Belongs to the ZC3H15/TMA46 family.</text>
</comment>
<dbReference type="InterPro" id="IPR001298">
    <property type="entry name" value="Filamin/ABP280_rpt"/>
</dbReference>
<feature type="zinc finger region" description="C3H1-type" evidence="8">
    <location>
        <begin position="169"/>
        <end position="206"/>
    </location>
</feature>
<keyword evidence="13" id="KW-1185">Reference proteome</keyword>
<evidence type="ECO:0000313" key="12">
    <source>
        <dbReference type="EMBL" id="CAI7994919.1"/>
    </source>
</evidence>
<feature type="domain" description="C3H1-type" evidence="11">
    <location>
        <begin position="98"/>
        <end position="125"/>
    </location>
</feature>
<comment type="caution">
    <text evidence="12">The sequence shown here is derived from an EMBL/GenBank/DDBJ whole genome shotgun (WGS) entry which is preliminary data.</text>
</comment>
<evidence type="ECO:0000256" key="6">
    <source>
        <dbReference type="PROSITE-ProRule" id="PRU00087"/>
    </source>
</evidence>
<dbReference type="Gene3D" id="3.30.160.60">
    <property type="entry name" value="Classic Zinc Finger"/>
    <property type="match status" value="1"/>
</dbReference>
<dbReference type="Gene3D" id="2.120.10.30">
    <property type="entry name" value="TolB, C-terminal domain"/>
    <property type="match status" value="2"/>
</dbReference>
<dbReference type="InterPro" id="IPR014756">
    <property type="entry name" value="Ig_E-set"/>
</dbReference>
<keyword evidence="2 8" id="KW-0479">Metal-binding</keyword>
<evidence type="ECO:0000256" key="4">
    <source>
        <dbReference type="ARBA" id="ARBA00022771"/>
    </source>
</evidence>
<sequence>MPPKKQSAPNKKTVEKKKDKVIEDKTFGLKNKKGKKQQQFVKQVTNQVKYGGATSVQKREELERKEKQKKEDERREKAEIDSLLRPAQPLQKVSAGADPKSVLCLFFKQGQCKKGDKCKFSHDLTLEGKSEKRSMYVDKRDLEEDTIDKWDEEKLKEVVQKKHGGKTKQKTDIVCKHFLHAVEKGIYGWFWECPNSERCIYRHALPPGFVFKKMGSQTNDAVEETITIEELVENDRQQLAMSGKNLTPVTLDSFKAWKERKLKEKKDKLDASATKKKEAFVAGRTHGISGREMFEFNPDLVQGDDQEAGEDTVLYSLREEDGEGGGREVGEEEEEGGEDITEMVGYLDEVVAPPPPPVQSSVAGSSRQAEAASELDLYCETCKEVICRDCIVRLHRDHQYDLVSDVFQQQKEVLVSSVEPAEQQLASVGKALEDLKAEIRLGHQALEAREEVLITQLDQMTREKLKNLAAQQEQLELVATRLQSCCGFFRETLRTGSQIEVLAMAKPSVQQVRDVMSSLTPESLVPQEKADLDFASSQRELVQICKQFGEVYNSTICPPKCIAEGVGLRFAVVGELAVATLKMVGQKGREYRHPVEVSLAVVSSDGSTGGGESKRMGGSRYVIGYLPWHGGLNYLHIRVEGEHISGSPFPVSVITDTPTIIAGVTRPWGSALDKDDQLVVSEFGKHCLSVFSSDGRQKKSFGTFGSGPGQLNHPCGVAFSATGDILVADQFNHRIQVFSPEGKSVKCVGTKGNGRLQFNCPVGITVHPGSKKLYVADSDNNRVHVRNADLTFCSTFGSEGVGNGQFNNPLGVGFDAAGNLYVTDSDNHRVQVFTENGEYIRQFGKEGSSAGELCKPRGVAIDSNNIVYVGDFGNHRISIFSGEGEFLGIGGDRGSGPGQFKCPSGVTISSHGCIYVSDRGNNRIQVF</sequence>
<dbReference type="Gene3D" id="2.60.40.10">
    <property type="entry name" value="Immunoglobulins"/>
    <property type="match status" value="1"/>
</dbReference>
<dbReference type="SMART" id="SM00557">
    <property type="entry name" value="IG_FLMN"/>
    <property type="match status" value="1"/>
</dbReference>
<dbReference type="PANTHER" id="PTHR12681:SF0">
    <property type="entry name" value="ZINC FINGER CCCH DOMAIN-CONTAINING PROTEIN 15"/>
    <property type="match status" value="1"/>
</dbReference>
<evidence type="ECO:0000256" key="5">
    <source>
        <dbReference type="ARBA" id="ARBA00022833"/>
    </source>
</evidence>
<dbReference type="AlphaFoldDB" id="A0AA35W162"/>
<dbReference type="Pfam" id="PF00642">
    <property type="entry name" value="zf-CCCH"/>
    <property type="match status" value="1"/>
</dbReference>
<evidence type="ECO:0000256" key="2">
    <source>
        <dbReference type="ARBA" id="ARBA00022723"/>
    </source>
</evidence>
<dbReference type="SUPFAM" id="SSF90229">
    <property type="entry name" value="CCCH zinc finger"/>
    <property type="match status" value="1"/>
</dbReference>
<dbReference type="EMBL" id="CASHTH010000233">
    <property type="protein sequence ID" value="CAI7994919.1"/>
    <property type="molecule type" value="Genomic_DNA"/>
</dbReference>
<feature type="region of interest" description="Disordered" evidence="10">
    <location>
        <begin position="318"/>
        <end position="337"/>
    </location>
</feature>
<dbReference type="GO" id="GO:0008270">
    <property type="term" value="F:zinc ion binding"/>
    <property type="evidence" value="ECO:0007669"/>
    <property type="project" value="UniProtKB-KW"/>
</dbReference>
<dbReference type="PROSITE" id="PS50103">
    <property type="entry name" value="ZF_C3H1"/>
    <property type="match status" value="2"/>
</dbReference>
<dbReference type="InterPro" id="IPR032378">
    <property type="entry name" value="ZC3H15/TMA46_C"/>
</dbReference>
<evidence type="ECO:0000256" key="7">
    <source>
        <dbReference type="PROSITE-ProRule" id="PRU00504"/>
    </source>
</evidence>
<dbReference type="Pfam" id="PF00643">
    <property type="entry name" value="zf-B_box"/>
    <property type="match status" value="1"/>
</dbReference>
<dbReference type="InterPro" id="IPR036855">
    <property type="entry name" value="Znf_CCCH_sf"/>
</dbReference>